<protein>
    <recommendedName>
        <fullName evidence="2">RRM domain-containing protein</fullName>
    </recommendedName>
</protein>
<dbReference type="Gene3D" id="3.30.70.330">
    <property type="match status" value="1"/>
</dbReference>
<dbReference type="Proteomes" id="UP001059546">
    <property type="component" value="Chromosome XI"/>
</dbReference>
<sequence>MKDTALQAPFDKHLSPTVPYVPQRRRTTSPRIEGISRFMTHPKIPARSNELFVAGTTTKQALEEAFREIAPVKNIKILKNYAFISFDDDANIEHISGKYYDVGGKSVYIEYARGNDIRFIPTRLRNRANLWHNRKNKFK</sequence>
<dbReference type="InterPro" id="IPR035979">
    <property type="entry name" value="RBD_domain_sf"/>
</dbReference>
<dbReference type="GO" id="GO:0003723">
    <property type="term" value="F:RNA binding"/>
    <property type="evidence" value="ECO:0007669"/>
    <property type="project" value="UniProtKB-UniRule"/>
</dbReference>
<accession>A0A9Q9C823</accession>
<organism evidence="3 4">
    <name type="scientific">Encephalitozoon hellem</name>
    <name type="common">Microsporidian parasite</name>
    <dbReference type="NCBI Taxonomy" id="27973"/>
    <lineage>
        <taxon>Eukaryota</taxon>
        <taxon>Fungi</taxon>
        <taxon>Fungi incertae sedis</taxon>
        <taxon>Microsporidia</taxon>
        <taxon>Unikaryonidae</taxon>
        <taxon>Encephalitozoon</taxon>
    </lineage>
</organism>
<dbReference type="InterPro" id="IPR012677">
    <property type="entry name" value="Nucleotide-bd_a/b_plait_sf"/>
</dbReference>
<name>A0A9Q9C823_ENCHE</name>
<dbReference type="InterPro" id="IPR000504">
    <property type="entry name" value="RRM_dom"/>
</dbReference>
<dbReference type="AlphaFoldDB" id="A0A9Q9C823"/>
<proteinExistence type="predicted"/>
<feature type="domain" description="RRM" evidence="2">
    <location>
        <begin position="49"/>
        <end position="114"/>
    </location>
</feature>
<evidence type="ECO:0000313" key="3">
    <source>
        <dbReference type="EMBL" id="UTX44307.1"/>
    </source>
</evidence>
<evidence type="ECO:0000259" key="2">
    <source>
        <dbReference type="PROSITE" id="PS50102"/>
    </source>
</evidence>
<keyword evidence="1" id="KW-0694">RNA-binding</keyword>
<dbReference type="EMBL" id="CP075157">
    <property type="protein sequence ID" value="UTX44307.1"/>
    <property type="molecule type" value="Genomic_DNA"/>
</dbReference>
<dbReference type="Pfam" id="PF00076">
    <property type="entry name" value="RRM_1"/>
    <property type="match status" value="1"/>
</dbReference>
<evidence type="ECO:0000256" key="1">
    <source>
        <dbReference type="PROSITE-ProRule" id="PRU00176"/>
    </source>
</evidence>
<reference evidence="3" key="1">
    <citation type="submission" date="2021-05" db="EMBL/GenBank/DDBJ databases">
        <title>Encephalitozoon hellem ATCC 50604 Complete Genome.</title>
        <authorList>
            <person name="Mascarenhas dos Santos A.C."/>
            <person name="Julian A.T."/>
            <person name="Pombert J.-F."/>
        </authorList>
    </citation>
    <scope>NUCLEOTIDE SEQUENCE</scope>
    <source>
        <strain evidence="3">ATCC 50604</strain>
    </source>
</reference>
<dbReference type="SUPFAM" id="SSF54928">
    <property type="entry name" value="RNA-binding domain, RBD"/>
    <property type="match status" value="1"/>
</dbReference>
<dbReference type="PROSITE" id="PS50102">
    <property type="entry name" value="RRM"/>
    <property type="match status" value="1"/>
</dbReference>
<gene>
    <name evidence="3" type="ORF">GPU96_11g21060</name>
</gene>
<evidence type="ECO:0000313" key="4">
    <source>
        <dbReference type="Proteomes" id="UP001059546"/>
    </source>
</evidence>